<dbReference type="Gene3D" id="3.90.320.10">
    <property type="match status" value="1"/>
</dbReference>
<dbReference type="NCBIfam" id="TIGR00372">
    <property type="entry name" value="cas4"/>
    <property type="match status" value="1"/>
</dbReference>
<gene>
    <name evidence="11" type="ORF">DA01_00580</name>
</gene>
<dbReference type="RefSeq" id="WP_058292001.1">
    <property type="nucleotide sequence ID" value="NZ_JGYD01000001.1"/>
</dbReference>
<comment type="caution">
    <text evidence="11">The sequence shown here is derived from an EMBL/GenBank/DDBJ whole genome shotgun (WGS) entry which is preliminary data.</text>
</comment>
<dbReference type="PATRIC" id="fig|61435.5.peg.124"/>
<dbReference type="GO" id="GO:0051536">
    <property type="term" value="F:iron-sulfur cluster binding"/>
    <property type="evidence" value="ECO:0007669"/>
    <property type="project" value="UniProtKB-KW"/>
</dbReference>
<dbReference type="EMBL" id="JGYD01000001">
    <property type="protein sequence ID" value="KSV18990.1"/>
    <property type="molecule type" value="Genomic_DNA"/>
</dbReference>
<dbReference type="GO" id="GO:0046872">
    <property type="term" value="F:metal ion binding"/>
    <property type="evidence" value="ECO:0007669"/>
    <property type="project" value="UniProtKB-KW"/>
</dbReference>
<evidence type="ECO:0000256" key="4">
    <source>
        <dbReference type="ARBA" id="ARBA00022839"/>
    </source>
</evidence>
<keyword evidence="7 9" id="KW-0051">Antiviral defense</keyword>
<dbReference type="InterPro" id="IPR011604">
    <property type="entry name" value="PDDEXK-like_dom_sf"/>
</dbReference>
<comment type="cofactor">
    <cofactor evidence="9">
        <name>iron-sulfur cluster</name>
        <dbReference type="ChEBI" id="CHEBI:30408"/>
    </cofactor>
</comment>
<evidence type="ECO:0000259" key="10">
    <source>
        <dbReference type="Pfam" id="PF01930"/>
    </source>
</evidence>
<keyword evidence="3 9" id="KW-0378">Hydrolase</keyword>
<dbReference type="Proteomes" id="UP000053577">
    <property type="component" value="Unassembled WGS sequence"/>
</dbReference>
<comment type="cofactor">
    <cofactor evidence="9">
        <name>Mg(2+)</name>
        <dbReference type="ChEBI" id="CHEBI:18420"/>
    </cofactor>
    <cofactor evidence="9">
        <name>Mn(2+)</name>
        <dbReference type="ChEBI" id="CHEBI:29035"/>
    </cofactor>
    <text evidence="9">Mg(2+) or Mn(2+) required for ssDNA cleavage activity.</text>
</comment>
<dbReference type="InterPro" id="IPR022765">
    <property type="entry name" value="Dna2/Cas4_DUF83"/>
</dbReference>
<evidence type="ECO:0000256" key="9">
    <source>
        <dbReference type="RuleBase" id="RU365022"/>
    </source>
</evidence>
<evidence type="ECO:0000256" key="3">
    <source>
        <dbReference type="ARBA" id="ARBA00022801"/>
    </source>
</evidence>
<comment type="function">
    <text evidence="9">CRISPR (clustered regularly interspaced short palindromic repeat) is an adaptive immune system that provides protection against mobile genetic elements (viruses, transposable elements and conjugative plasmids). CRISPR clusters contain sequences complementary to antecedent mobile elements and target invading nucleic acids. CRISPR clusters are transcribed and processed into CRISPR RNA (crRNA).</text>
</comment>
<evidence type="ECO:0000256" key="1">
    <source>
        <dbReference type="ARBA" id="ARBA00022722"/>
    </source>
</evidence>
<keyword evidence="4 9" id="KW-0269">Exonuclease</keyword>
<evidence type="ECO:0000256" key="7">
    <source>
        <dbReference type="ARBA" id="ARBA00023118"/>
    </source>
</evidence>
<evidence type="ECO:0000256" key="6">
    <source>
        <dbReference type="ARBA" id="ARBA00023014"/>
    </source>
</evidence>
<comment type="similarity">
    <text evidence="9">Belongs to the CRISPR-associated exonuclease Cas4 family.</text>
</comment>
<evidence type="ECO:0000256" key="2">
    <source>
        <dbReference type="ARBA" id="ARBA00022723"/>
    </source>
</evidence>
<accession>A0A0V8M5C8</accession>
<evidence type="ECO:0000313" key="11">
    <source>
        <dbReference type="EMBL" id="KSV18990.1"/>
    </source>
</evidence>
<keyword evidence="6 9" id="KW-0411">Iron-sulfur</keyword>
<evidence type="ECO:0000256" key="5">
    <source>
        <dbReference type="ARBA" id="ARBA00023004"/>
    </source>
</evidence>
<dbReference type="GO" id="GO:0004527">
    <property type="term" value="F:exonuclease activity"/>
    <property type="evidence" value="ECO:0007669"/>
    <property type="project" value="UniProtKB-KW"/>
</dbReference>
<dbReference type="Pfam" id="PF01930">
    <property type="entry name" value="Cas_Cas4"/>
    <property type="match status" value="1"/>
</dbReference>
<keyword evidence="2 9" id="KW-0479">Metal-binding</keyword>
<reference evidence="11" key="1">
    <citation type="journal article" date="2015" name="Sci. Rep.">
        <title>A comparative genomics and reductive dehalogenase gene transcription study of two chloroethene-respiring bacteria, Dehalococcoides mccartyi strains MB and 11a.</title>
        <authorList>
            <person name="Low A."/>
            <person name="Shen Z."/>
            <person name="Cheng D."/>
            <person name="Rogers M.J."/>
            <person name="Lee P.K."/>
            <person name="He J."/>
        </authorList>
    </citation>
    <scope>NUCLEOTIDE SEQUENCE [LARGE SCALE GENOMIC DNA]</scope>
    <source>
        <strain evidence="11">MB</strain>
    </source>
</reference>
<keyword evidence="8 9" id="KW-0464">Manganese</keyword>
<sequence>MVYSEEELVPISALQHLAFCPRQAGLICLDEQWQDNQLTFEGNELHKSTHQPQSHKRKQIMTSRSLSLRSLQLGLIGMADTVEFHPRSKAEGGVRIASCGGHYFPHIVEYKRGKAKPGNCDLIQICAQAICLEEMLDIKMNEAEIFYGQTRRRHKVMLCAELRNETARLAHQMHQILNSGIVPHAKYKPSCKQCSLFDICAPQINQLGSAQKYFKVNLAEVLGETPA</sequence>
<dbReference type="InterPro" id="IPR013343">
    <property type="entry name" value="CRISPR-assoc_prot_Cas4"/>
</dbReference>
<evidence type="ECO:0000256" key="8">
    <source>
        <dbReference type="ARBA" id="ARBA00023211"/>
    </source>
</evidence>
<keyword evidence="1 9" id="KW-0540">Nuclease</keyword>
<feature type="domain" description="DUF83" evidence="10">
    <location>
        <begin position="106"/>
        <end position="201"/>
    </location>
</feature>
<keyword evidence="5 9" id="KW-0408">Iron</keyword>
<organism evidence="11">
    <name type="scientific">Dehalococcoides mccartyi</name>
    <dbReference type="NCBI Taxonomy" id="61435"/>
    <lineage>
        <taxon>Bacteria</taxon>
        <taxon>Bacillati</taxon>
        <taxon>Chloroflexota</taxon>
        <taxon>Dehalococcoidia</taxon>
        <taxon>Dehalococcoidales</taxon>
        <taxon>Dehalococcoidaceae</taxon>
        <taxon>Dehalococcoides</taxon>
    </lineage>
</organism>
<dbReference type="GO" id="GO:0051607">
    <property type="term" value="P:defense response to virus"/>
    <property type="evidence" value="ECO:0007669"/>
    <property type="project" value="UniProtKB-KW"/>
</dbReference>
<dbReference type="AlphaFoldDB" id="A0A0V8M5C8"/>
<dbReference type="EC" id="3.1.12.1" evidence="9"/>
<protein>
    <recommendedName>
        <fullName evidence="9">CRISPR-associated exonuclease Cas4</fullName>
        <ecNumber evidence="9">3.1.12.1</ecNumber>
    </recommendedName>
</protein>
<proteinExistence type="inferred from homology"/>
<name>A0A0V8M5C8_9CHLR</name>